<keyword evidence="4" id="KW-1185">Reference proteome</keyword>
<accession>A0A4Y2RIW0</accession>
<reference evidence="3 4" key="1">
    <citation type="journal article" date="2019" name="Sci. Rep.">
        <title>Orb-weaving spider Araneus ventricosus genome elucidates the spidroin gene catalogue.</title>
        <authorList>
            <person name="Kono N."/>
            <person name="Nakamura H."/>
            <person name="Ohtoshi R."/>
            <person name="Moran D.A.P."/>
            <person name="Shinohara A."/>
            <person name="Yoshida Y."/>
            <person name="Fujiwara M."/>
            <person name="Mori M."/>
            <person name="Tomita M."/>
            <person name="Arakawa K."/>
        </authorList>
    </citation>
    <scope>NUCLEOTIDE SEQUENCE [LARGE SCALE GENOMIC DNA]</scope>
</reference>
<organism evidence="3 4">
    <name type="scientific">Araneus ventricosus</name>
    <name type="common">Orbweaver spider</name>
    <name type="synonym">Epeira ventricosa</name>
    <dbReference type="NCBI Taxonomy" id="182803"/>
    <lineage>
        <taxon>Eukaryota</taxon>
        <taxon>Metazoa</taxon>
        <taxon>Ecdysozoa</taxon>
        <taxon>Arthropoda</taxon>
        <taxon>Chelicerata</taxon>
        <taxon>Arachnida</taxon>
        <taxon>Araneae</taxon>
        <taxon>Araneomorphae</taxon>
        <taxon>Entelegynae</taxon>
        <taxon>Araneoidea</taxon>
        <taxon>Araneidae</taxon>
        <taxon>Araneus</taxon>
    </lineage>
</organism>
<dbReference type="AlphaFoldDB" id="A0A4Y2RIW0"/>
<name>A0A4Y2RIW0_ARAVE</name>
<evidence type="ECO:0000313" key="2">
    <source>
        <dbReference type="EMBL" id="GBN75388.1"/>
    </source>
</evidence>
<gene>
    <name evidence="2" type="ORF">AVEN_109193_1</name>
    <name evidence="3" type="ORF">AVEN_87251_1</name>
</gene>
<proteinExistence type="predicted"/>
<feature type="region of interest" description="Disordered" evidence="1">
    <location>
        <begin position="106"/>
        <end position="135"/>
    </location>
</feature>
<protein>
    <submittedName>
        <fullName evidence="3">Uncharacterized protein</fullName>
    </submittedName>
</protein>
<sequence>MGIPKTASVCDHSANIAGSSVTHYGCLCQRDTRHATYTMCNVKFKHGSRCALKLTERSLNIENKENPQAFYIRQHHSENDVREMSTLRHRNTQRFHFPYGTTDYLQQPRNFEPSSDDEDETRAGNPSPKFLTTAAGGRLAHDTDLMCSRPKYTTNF</sequence>
<evidence type="ECO:0000313" key="3">
    <source>
        <dbReference type="EMBL" id="GBN75737.1"/>
    </source>
</evidence>
<evidence type="ECO:0000256" key="1">
    <source>
        <dbReference type="SAM" id="MobiDB-lite"/>
    </source>
</evidence>
<evidence type="ECO:0000313" key="4">
    <source>
        <dbReference type="Proteomes" id="UP000499080"/>
    </source>
</evidence>
<dbReference type="EMBL" id="BGPR01017309">
    <property type="protein sequence ID" value="GBN75737.1"/>
    <property type="molecule type" value="Genomic_DNA"/>
</dbReference>
<dbReference type="EMBL" id="BGPR01017193">
    <property type="protein sequence ID" value="GBN75388.1"/>
    <property type="molecule type" value="Genomic_DNA"/>
</dbReference>
<dbReference type="Proteomes" id="UP000499080">
    <property type="component" value="Unassembled WGS sequence"/>
</dbReference>
<comment type="caution">
    <text evidence="3">The sequence shown here is derived from an EMBL/GenBank/DDBJ whole genome shotgun (WGS) entry which is preliminary data.</text>
</comment>